<dbReference type="GO" id="GO:0005634">
    <property type="term" value="C:nucleus"/>
    <property type="evidence" value="ECO:0007669"/>
    <property type="project" value="TreeGrafter"/>
</dbReference>
<organism evidence="2 3">
    <name type="scientific">Bugula neritina</name>
    <name type="common">Brown bryozoan</name>
    <name type="synonym">Sertularia neritina</name>
    <dbReference type="NCBI Taxonomy" id="10212"/>
    <lineage>
        <taxon>Eukaryota</taxon>
        <taxon>Metazoa</taxon>
        <taxon>Spiralia</taxon>
        <taxon>Lophotrochozoa</taxon>
        <taxon>Bryozoa</taxon>
        <taxon>Gymnolaemata</taxon>
        <taxon>Cheilostomatida</taxon>
        <taxon>Flustrina</taxon>
        <taxon>Buguloidea</taxon>
        <taxon>Bugulidae</taxon>
        <taxon>Bugula</taxon>
    </lineage>
</organism>
<dbReference type="OrthoDB" id="10622729at2759"/>
<dbReference type="SMART" id="SM00238">
    <property type="entry name" value="BIR"/>
    <property type="match status" value="1"/>
</dbReference>
<dbReference type="Gene3D" id="1.10.1170.10">
    <property type="entry name" value="Inhibitor Of Apoptosis Protein (2mihbC-IAP-1), Chain A"/>
    <property type="match status" value="2"/>
</dbReference>
<dbReference type="SUPFAM" id="SSF57924">
    <property type="entry name" value="Inhibitor of apoptosis (IAP) repeat"/>
    <property type="match status" value="2"/>
</dbReference>
<dbReference type="GO" id="GO:0043027">
    <property type="term" value="F:cysteine-type endopeptidase inhibitor activity involved in apoptotic process"/>
    <property type="evidence" value="ECO:0007669"/>
    <property type="project" value="TreeGrafter"/>
</dbReference>
<dbReference type="GO" id="GO:0043066">
    <property type="term" value="P:negative regulation of apoptotic process"/>
    <property type="evidence" value="ECO:0007669"/>
    <property type="project" value="TreeGrafter"/>
</dbReference>
<evidence type="ECO:0000256" key="1">
    <source>
        <dbReference type="SAM" id="MobiDB-lite"/>
    </source>
</evidence>
<proteinExistence type="predicted"/>
<evidence type="ECO:0000313" key="2">
    <source>
        <dbReference type="EMBL" id="KAF6034650.1"/>
    </source>
</evidence>
<dbReference type="GO" id="GO:0005737">
    <property type="term" value="C:cytoplasm"/>
    <property type="evidence" value="ECO:0007669"/>
    <property type="project" value="TreeGrafter"/>
</dbReference>
<dbReference type="PROSITE" id="PS50143">
    <property type="entry name" value="BIR_REPEAT_2"/>
    <property type="match status" value="1"/>
</dbReference>
<dbReference type="InterPro" id="IPR050784">
    <property type="entry name" value="IAP"/>
</dbReference>
<dbReference type="PANTHER" id="PTHR10044:SF139">
    <property type="entry name" value="DEATH-ASSOCIATED INHIBITOR OF APOPTOSIS 2"/>
    <property type="match status" value="1"/>
</dbReference>
<feature type="compositionally biased region" description="Polar residues" evidence="1">
    <location>
        <begin position="819"/>
        <end position="832"/>
    </location>
</feature>
<keyword evidence="3" id="KW-1185">Reference proteome</keyword>
<name>A0A7J7K7P2_BUGNE</name>
<dbReference type="Proteomes" id="UP000593567">
    <property type="component" value="Unassembled WGS sequence"/>
</dbReference>
<comment type="caution">
    <text evidence="2">The sequence shown here is derived from an EMBL/GenBank/DDBJ whole genome shotgun (WGS) entry which is preliminary data.</text>
</comment>
<sequence length="981" mass="108500">MGTGTSRISYNETNSSKYWRLKLFMLGCLCKIIVHRQIFEARKCGKVRVKPVIHHVRPKNQIIRCRLLRKSQVSSYLLLRKKIYGCTNSPKCTNHCTDHGNENGGRVHRRRRDADSQSDGKCNRNGGKKKRRRKFKPKMQHKNKAKFRPKNSQKKYSGFVGFFYILMKFLKQSKPNLNMKKRRVWYKASNSPKCTNHYTHLGNECGKKLTKKQRKAAYQAGATFNRHNATTTQKKSTLQISHCESRNQETISKEVTNSADRPKHTQVGVSSLQPHLTAEELLLETRQLQEVADTCDKQKTGGDDSGDADWLEEVRPLLTERSAVGCSISRAAAAFPITVNTVSRVDNGEKSDAVTQRLKTYAHFKSDVMPRLTLAEAGFVSLEVGDQVECVECKLKLWNFVERVDAMAIHQAHALQVCPLLRDIRMNLQAALPQDMLLQTLQSQTDSALPSVFTTTDTNPDNGQSVLQHLQGLTTLEQYQKFMKENLKRETESLVANLTTISSKDMKWEVVRQKTFASIGVVPMATGKQLAAAGMTVERHSSEYIVKCVFCNFTYSTHQPQRLTASEIVSKHRETHFSCYLRDGNIPHVLEDCCWGIPESDDNSSAASLLMLGVSTGLSKHPELAVESRRQATFLTYPYNAAKMATDLVSHGYFYDGFSFYLFIQGKATLLLVSHVELFPLTGEEMKQFSKDTQEVHQITVTTRMLRPRWDSTPVQTALSMGTGREDVRLVVGNRIKRGDGDFVSVAEIVKAVSDHKAATSFSAALPAPPTLPEYTFPEQETAQQSEEQNDTSVADTPVADTPHADTPVADSPQADTMEVTQHSTTSASEIPTSDEGIRALMSCSECSAAMTACPVCRQDIKGTITVNYSAISVIKTEVPHSVNTPSITPAGSTSSLPPAGSTPSLTPAGSTPSLPPAGSTPSLTPAGFTPSLTPAGSNPSLTPAGSTPSLISTSYLRGIVEEPVLPERQRNKAIYRMLTS</sequence>
<dbReference type="InterPro" id="IPR001370">
    <property type="entry name" value="BIR_rpt"/>
</dbReference>
<feature type="compositionally biased region" description="Polar residues" evidence="1">
    <location>
        <begin position="882"/>
        <end position="913"/>
    </location>
</feature>
<feature type="compositionally biased region" description="Polar residues" evidence="1">
    <location>
        <begin position="779"/>
        <end position="795"/>
    </location>
</feature>
<feature type="compositionally biased region" description="Polar residues" evidence="1">
    <location>
        <begin position="931"/>
        <end position="948"/>
    </location>
</feature>
<dbReference type="GO" id="GO:0051726">
    <property type="term" value="P:regulation of cell cycle"/>
    <property type="evidence" value="ECO:0007669"/>
    <property type="project" value="TreeGrafter"/>
</dbReference>
<protein>
    <submittedName>
        <fullName evidence="2">Uncharacterized protein</fullName>
    </submittedName>
</protein>
<feature type="compositionally biased region" description="Basic residues" evidence="1">
    <location>
        <begin position="126"/>
        <end position="150"/>
    </location>
</feature>
<dbReference type="PANTHER" id="PTHR10044">
    <property type="entry name" value="INHIBITOR OF APOPTOSIS"/>
    <property type="match status" value="1"/>
</dbReference>
<evidence type="ECO:0000313" key="3">
    <source>
        <dbReference type="Proteomes" id="UP000593567"/>
    </source>
</evidence>
<gene>
    <name evidence="2" type="ORF">EB796_007034</name>
</gene>
<reference evidence="2" key="1">
    <citation type="submission" date="2020-06" db="EMBL/GenBank/DDBJ databases">
        <title>Draft genome of Bugula neritina, a colonial animal packing powerful symbionts and potential medicines.</title>
        <authorList>
            <person name="Rayko M."/>
        </authorList>
    </citation>
    <scope>NUCLEOTIDE SEQUENCE [LARGE SCALE GENOMIC DNA]</scope>
    <source>
        <strain evidence="2">Kwan_BN1</strain>
    </source>
</reference>
<dbReference type="EMBL" id="VXIV02001028">
    <property type="protein sequence ID" value="KAF6034650.1"/>
    <property type="molecule type" value="Genomic_DNA"/>
</dbReference>
<feature type="compositionally biased region" description="Polar residues" evidence="1">
    <location>
        <begin position="245"/>
        <end position="259"/>
    </location>
</feature>
<feature type="region of interest" description="Disordered" evidence="1">
    <location>
        <begin position="882"/>
        <end position="948"/>
    </location>
</feature>
<dbReference type="Gene3D" id="1.10.8.10">
    <property type="entry name" value="DNA helicase RuvA subunit, C-terminal domain"/>
    <property type="match status" value="1"/>
</dbReference>
<feature type="region of interest" description="Disordered" evidence="1">
    <location>
        <begin position="245"/>
        <end position="271"/>
    </location>
</feature>
<dbReference type="Pfam" id="PF00653">
    <property type="entry name" value="BIR"/>
    <property type="match status" value="1"/>
</dbReference>
<feature type="region of interest" description="Disordered" evidence="1">
    <location>
        <begin position="764"/>
        <end position="834"/>
    </location>
</feature>
<dbReference type="AlphaFoldDB" id="A0A7J7K7P2"/>
<feature type="region of interest" description="Disordered" evidence="1">
    <location>
        <begin position="97"/>
        <end position="150"/>
    </location>
</feature>
<accession>A0A7J7K7P2</accession>